<reference evidence="1" key="1">
    <citation type="submission" date="2022-07" db="EMBL/GenBank/DDBJ databases">
        <title>Phylogenomic reconstructions and comparative analyses of Kickxellomycotina fungi.</title>
        <authorList>
            <person name="Reynolds N.K."/>
            <person name="Stajich J.E."/>
            <person name="Barry K."/>
            <person name="Grigoriev I.V."/>
            <person name="Crous P."/>
            <person name="Smith M.E."/>
        </authorList>
    </citation>
    <scope>NUCLEOTIDE SEQUENCE</scope>
    <source>
        <strain evidence="1">CBS 109366</strain>
    </source>
</reference>
<proteinExistence type="predicted"/>
<feature type="non-terminal residue" evidence="1">
    <location>
        <position position="100"/>
    </location>
</feature>
<evidence type="ECO:0000313" key="1">
    <source>
        <dbReference type="EMBL" id="KAJ2763605.1"/>
    </source>
</evidence>
<gene>
    <name evidence="1" type="ORF">IWQ57_005516</name>
</gene>
<dbReference type="EMBL" id="JANBUJ010002694">
    <property type="protein sequence ID" value="KAJ2763605.1"/>
    <property type="molecule type" value="Genomic_DNA"/>
</dbReference>
<comment type="caution">
    <text evidence="1">The sequence shown here is derived from an EMBL/GenBank/DDBJ whole genome shotgun (WGS) entry which is preliminary data.</text>
</comment>
<name>A0ACC1JMX2_9FUNG</name>
<keyword evidence="2" id="KW-1185">Reference proteome</keyword>
<evidence type="ECO:0000313" key="2">
    <source>
        <dbReference type="Proteomes" id="UP001140234"/>
    </source>
</evidence>
<organism evidence="1 2">
    <name type="scientific">Coemansia nantahalensis</name>
    <dbReference type="NCBI Taxonomy" id="2789366"/>
    <lineage>
        <taxon>Eukaryota</taxon>
        <taxon>Fungi</taxon>
        <taxon>Fungi incertae sedis</taxon>
        <taxon>Zoopagomycota</taxon>
        <taxon>Kickxellomycotina</taxon>
        <taxon>Kickxellomycetes</taxon>
        <taxon>Kickxellales</taxon>
        <taxon>Kickxellaceae</taxon>
        <taxon>Coemansia</taxon>
    </lineage>
</organism>
<sequence>MSRLSQSLAPGSLKEPQHHGLPTAPYLQLAGSGHANASRASLLSMAGARDTVPEMDAFDSPRLSLDPAMKNYRSSRALSGEHIPRSPESGRPRSRTQSSE</sequence>
<accession>A0ACC1JMX2</accession>
<protein>
    <submittedName>
        <fullName evidence="1">Uncharacterized protein</fullName>
    </submittedName>
</protein>
<dbReference type="Proteomes" id="UP001140234">
    <property type="component" value="Unassembled WGS sequence"/>
</dbReference>